<comment type="caution">
    <text evidence="1">The sequence shown here is derived from an EMBL/GenBank/DDBJ whole genome shotgun (WGS) entry which is preliminary data.</text>
</comment>
<dbReference type="Pfam" id="PF04820">
    <property type="entry name" value="Trp_halogenase"/>
    <property type="match status" value="1"/>
</dbReference>
<dbReference type="PANTHER" id="PTHR43747">
    <property type="entry name" value="FAD-BINDING PROTEIN"/>
    <property type="match status" value="1"/>
</dbReference>
<organism evidence="1 2">
    <name type="scientific">Undibacterium seohonense</name>
    <dbReference type="NCBI Taxonomy" id="1344950"/>
    <lineage>
        <taxon>Bacteria</taxon>
        <taxon>Pseudomonadati</taxon>
        <taxon>Pseudomonadota</taxon>
        <taxon>Betaproteobacteria</taxon>
        <taxon>Burkholderiales</taxon>
        <taxon>Oxalobacteraceae</taxon>
        <taxon>Undibacterium</taxon>
    </lineage>
</organism>
<sequence length="397" mass="44555">MQLDQPLENWDVIVVGAGPAGSALARRLQPQCKVLLLERQDRDASEIPRIGESLPGAAKVLLNRLGVLESFLNEGHAERRATISTWDCDDPVYFDSMRDPNGPGWHLDRQRFDAGLRAASVEAGATLLEGCGQFQVKRSDDRWQILLEDTGQIHQAKFLVDATGQSANLARQLGISRHVDDPMICLYAYLSCESNDDDHCTRISADHNGWWYSVRVPSGHRVLAFHLDSADPELKTLRRPDYLLAKARALPILAEALVGYMPASVYARPAASAKLDLDAMVATAPGFFAIGDALLSFDPIASQGLFHALASAESAARAILRCPEEMVSARVAFLDEMRAVHRRYRQYLNATYAGVVRFRDEPFWSIRRGMESRQYRIMSENIIHESNYNRKYCHYYM</sequence>
<dbReference type="Pfam" id="PF13450">
    <property type="entry name" value="NAD_binding_8"/>
    <property type="match status" value="1"/>
</dbReference>
<dbReference type="PRINTS" id="PR00368">
    <property type="entry name" value="FADPNR"/>
</dbReference>
<dbReference type="InterPro" id="IPR006905">
    <property type="entry name" value="Flavin_halogenase"/>
</dbReference>
<dbReference type="Gene3D" id="3.30.9.100">
    <property type="match status" value="1"/>
</dbReference>
<proteinExistence type="predicted"/>
<reference evidence="1 2" key="1">
    <citation type="submission" date="2020-08" db="EMBL/GenBank/DDBJ databases">
        <title>Novel species isolated from subtropical streams in China.</title>
        <authorList>
            <person name="Lu H."/>
        </authorList>
    </citation>
    <scope>NUCLEOTIDE SEQUENCE [LARGE SCALE GENOMIC DNA]</scope>
    <source>
        <strain evidence="1 2">KACC 16656</strain>
    </source>
</reference>
<dbReference type="Proteomes" id="UP000648257">
    <property type="component" value="Unassembled WGS sequence"/>
</dbReference>
<evidence type="ECO:0000313" key="1">
    <source>
        <dbReference type="EMBL" id="MBC3809703.1"/>
    </source>
</evidence>
<dbReference type="EMBL" id="JACOFW010000051">
    <property type="protein sequence ID" value="MBC3809703.1"/>
    <property type="molecule type" value="Genomic_DNA"/>
</dbReference>
<keyword evidence="2" id="KW-1185">Reference proteome</keyword>
<dbReference type="Gene3D" id="3.50.50.60">
    <property type="entry name" value="FAD/NAD(P)-binding domain"/>
    <property type="match status" value="1"/>
</dbReference>
<evidence type="ECO:0000313" key="2">
    <source>
        <dbReference type="Proteomes" id="UP000648257"/>
    </source>
</evidence>
<protein>
    <submittedName>
        <fullName evidence="1">NAD(P)/FAD-dependent oxidoreductase</fullName>
    </submittedName>
</protein>
<accession>A0ABR6X9T7</accession>
<dbReference type="InterPro" id="IPR036188">
    <property type="entry name" value="FAD/NAD-bd_sf"/>
</dbReference>
<dbReference type="PROSITE" id="PS50920">
    <property type="entry name" value="SOLCAR"/>
    <property type="match status" value="1"/>
</dbReference>
<name>A0ABR6X9T7_9BURK</name>
<dbReference type="SUPFAM" id="SSF51905">
    <property type="entry name" value="FAD/NAD(P)-binding domain"/>
    <property type="match status" value="1"/>
</dbReference>
<dbReference type="InterPro" id="IPR018108">
    <property type="entry name" value="MCP_transmembrane"/>
</dbReference>
<dbReference type="RefSeq" id="WP_186924760.1">
    <property type="nucleotide sequence ID" value="NZ_JACOFW010000051.1"/>
</dbReference>
<dbReference type="InterPro" id="IPR050816">
    <property type="entry name" value="Flavin-dep_Halogenase_NPB"/>
</dbReference>
<gene>
    <name evidence="1" type="ORF">H8K52_20410</name>
</gene>
<dbReference type="PANTHER" id="PTHR43747:SF1">
    <property type="entry name" value="SLR1998 PROTEIN"/>
    <property type="match status" value="1"/>
</dbReference>